<dbReference type="Pfam" id="PF01435">
    <property type="entry name" value="Peptidase_M48"/>
    <property type="match status" value="1"/>
</dbReference>
<keyword evidence="9 11" id="KW-0472">Membrane</keyword>
<dbReference type="GO" id="GO:0004222">
    <property type="term" value="F:metalloendopeptidase activity"/>
    <property type="evidence" value="ECO:0007669"/>
    <property type="project" value="InterPro"/>
</dbReference>
<evidence type="ECO:0000256" key="10">
    <source>
        <dbReference type="RuleBase" id="RU003983"/>
    </source>
</evidence>
<protein>
    <recommendedName>
        <fullName evidence="12">Peptidase M48 domain-containing protein</fullName>
    </recommendedName>
</protein>
<keyword evidence="2 10" id="KW-0645">Protease</keyword>
<evidence type="ECO:0000256" key="8">
    <source>
        <dbReference type="ARBA" id="ARBA00023049"/>
    </source>
</evidence>
<dbReference type="AlphaFoldDB" id="A0A0U5AYV8"/>
<comment type="cofactor">
    <cofactor evidence="10">
        <name>Zn(2+)</name>
        <dbReference type="ChEBI" id="CHEBI:29105"/>
    </cofactor>
    <text evidence="10">Binds 1 zinc ion per subunit.</text>
</comment>
<dbReference type="RefSeq" id="WP_068515570.1">
    <property type="nucleotide sequence ID" value="NZ_AP014945.1"/>
</dbReference>
<feature type="transmembrane region" description="Helical" evidence="11">
    <location>
        <begin position="151"/>
        <end position="170"/>
    </location>
</feature>
<comment type="similarity">
    <text evidence="10">Belongs to the peptidase M48 family.</text>
</comment>
<feature type="transmembrane region" description="Helical" evidence="11">
    <location>
        <begin position="63"/>
        <end position="86"/>
    </location>
</feature>
<dbReference type="PANTHER" id="PTHR43221:SF2">
    <property type="entry name" value="PROTEASE HTPX HOMOLOG"/>
    <property type="match status" value="1"/>
</dbReference>
<organism evidence="13 14">
    <name type="scientific">Caldimicrobium thiodismutans</name>
    <dbReference type="NCBI Taxonomy" id="1653476"/>
    <lineage>
        <taxon>Bacteria</taxon>
        <taxon>Pseudomonadati</taxon>
        <taxon>Thermodesulfobacteriota</taxon>
        <taxon>Thermodesulfobacteria</taxon>
        <taxon>Thermodesulfobacteriales</taxon>
        <taxon>Thermodesulfobacteriaceae</taxon>
        <taxon>Caldimicrobium</taxon>
    </lineage>
</organism>
<evidence type="ECO:0000256" key="11">
    <source>
        <dbReference type="SAM" id="Phobius"/>
    </source>
</evidence>
<reference evidence="14" key="2">
    <citation type="journal article" date="2016" name="Int. J. Syst. Evol. Microbiol.">
        <title>Caldimicrobium thiodismutans sp. nov., a sulfur-disproportionating bacterium isolated from a hot spring.</title>
        <authorList>
            <person name="Kojima H."/>
            <person name="Umezawa K."/>
            <person name="Fukui M."/>
        </authorList>
    </citation>
    <scope>NUCLEOTIDE SEQUENCE [LARGE SCALE GENOMIC DNA]</scope>
    <source>
        <strain evidence="14">TF1</strain>
    </source>
</reference>
<dbReference type="KEGG" id="cthi:THC_1505"/>
<proteinExistence type="inferred from homology"/>
<evidence type="ECO:0000256" key="1">
    <source>
        <dbReference type="ARBA" id="ARBA00022475"/>
    </source>
</evidence>
<keyword evidence="6 10" id="KW-0862">Zinc</keyword>
<evidence type="ECO:0000256" key="4">
    <source>
        <dbReference type="ARBA" id="ARBA00022723"/>
    </source>
</evidence>
<dbReference type="Proteomes" id="UP000068196">
    <property type="component" value="Chromosome"/>
</dbReference>
<feature type="transmembrane region" description="Helical" evidence="11">
    <location>
        <begin position="258"/>
        <end position="286"/>
    </location>
</feature>
<evidence type="ECO:0000259" key="12">
    <source>
        <dbReference type="Pfam" id="PF01435"/>
    </source>
</evidence>
<dbReference type="CDD" id="cd07345">
    <property type="entry name" value="M48A_Ste24p-like"/>
    <property type="match status" value="1"/>
</dbReference>
<evidence type="ECO:0000256" key="5">
    <source>
        <dbReference type="ARBA" id="ARBA00022801"/>
    </source>
</evidence>
<name>A0A0U5AYV8_9BACT</name>
<sequence>MIYEDLLSFWIAFFLWELIPSSFSWEFSPYLKILLFISKELFFCLSLIFIARRAGSGNERSYFYVEKIFLLFSFIFYSFDLAFFGLKKFLSPYYFSVFPALFWFFHYYILIKIAFYRFRIGYFRILLGLILPFLILIFMEEVLDFFKISFPGQFFLLLLGVISLSPYLVIKIWPVKRLPDGPLREVIDKFLRQERLNLRDYYILPPLGPRFYTAGVLGFIPPFRYLFFSSGILEIMDLKEILGILAHEAGHLRKRHGLYLLLVLLTFPIFILNAFYLFLFTFLILFDDLNGLDKFLQGPYAIFFDIALIIFFLSLAISFFRIIFAYFLRSLEREADLYALSRLKDPEPMTSAFYKLGEITGQLFRKSWHHYGLMERILYLNYAFQRPDLIKAHSVKLRRRLLLWILMNVIIVAFFTYLGADIFERILKIFFP</sequence>
<dbReference type="InterPro" id="IPR001915">
    <property type="entry name" value="Peptidase_M48"/>
</dbReference>
<keyword evidence="1" id="KW-1003">Cell membrane</keyword>
<evidence type="ECO:0000256" key="2">
    <source>
        <dbReference type="ARBA" id="ARBA00022670"/>
    </source>
</evidence>
<evidence type="ECO:0000313" key="14">
    <source>
        <dbReference type="Proteomes" id="UP000068196"/>
    </source>
</evidence>
<keyword evidence="7 11" id="KW-1133">Transmembrane helix</keyword>
<dbReference type="PANTHER" id="PTHR43221">
    <property type="entry name" value="PROTEASE HTPX"/>
    <property type="match status" value="1"/>
</dbReference>
<dbReference type="GO" id="GO:0006508">
    <property type="term" value="P:proteolysis"/>
    <property type="evidence" value="ECO:0007669"/>
    <property type="project" value="UniProtKB-KW"/>
</dbReference>
<keyword evidence="8 10" id="KW-0482">Metalloprotease</keyword>
<evidence type="ECO:0000313" key="13">
    <source>
        <dbReference type="EMBL" id="BAU23870.1"/>
    </source>
</evidence>
<keyword evidence="4" id="KW-0479">Metal-binding</keyword>
<dbReference type="STRING" id="1653476.THC_1505"/>
<keyword evidence="5 10" id="KW-0378">Hydrolase</keyword>
<dbReference type="EMBL" id="AP014945">
    <property type="protein sequence ID" value="BAU23870.1"/>
    <property type="molecule type" value="Genomic_DNA"/>
</dbReference>
<feature type="transmembrane region" description="Helical" evidence="11">
    <location>
        <begin position="92"/>
        <end position="110"/>
    </location>
</feature>
<evidence type="ECO:0000256" key="9">
    <source>
        <dbReference type="ARBA" id="ARBA00023136"/>
    </source>
</evidence>
<evidence type="ECO:0000256" key="6">
    <source>
        <dbReference type="ARBA" id="ARBA00022833"/>
    </source>
</evidence>
<reference evidence="13 14" key="1">
    <citation type="journal article" date="2016" name="Int. J. Syst. Evol. Microbiol.">
        <title>Caldimicrobium thiodismutans sp. nov., a sulfur-disproportionating bacterium isolated from a hot spring, and emended description of the genus Caldimicrobium.</title>
        <authorList>
            <person name="Kojima H."/>
            <person name="Umezawa K."/>
            <person name="Fukui M."/>
        </authorList>
    </citation>
    <scope>NUCLEOTIDE SEQUENCE [LARGE SCALE GENOMIC DNA]</scope>
    <source>
        <strain evidence="13 14">TF1</strain>
    </source>
</reference>
<dbReference type="InterPro" id="IPR050083">
    <property type="entry name" value="HtpX_protease"/>
</dbReference>
<evidence type="ECO:0000256" key="3">
    <source>
        <dbReference type="ARBA" id="ARBA00022692"/>
    </source>
</evidence>
<accession>A0A0U5AYV8</accession>
<keyword evidence="3 11" id="KW-0812">Transmembrane</keyword>
<dbReference type="Gene3D" id="3.30.2010.10">
    <property type="entry name" value="Metalloproteases ('zincins'), catalytic domain"/>
    <property type="match status" value="1"/>
</dbReference>
<feature type="transmembrane region" description="Helical" evidence="11">
    <location>
        <begin position="122"/>
        <end position="139"/>
    </location>
</feature>
<keyword evidence="14" id="KW-1185">Reference proteome</keyword>
<dbReference type="OrthoDB" id="255388at2"/>
<feature type="transmembrane region" description="Helical" evidence="11">
    <location>
        <begin position="306"/>
        <end position="328"/>
    </location>
</feature>
<feature type="transmembrane region" description="Helical" evidence="11">
    <location>
        <begin position="401"/>
        <end position="420"/>
    </location>
</feature>
<feature type="domain" description="Peptidase M48" evidence="12">
    <location>
        <begin position="218"/>
        <end position="366"/>
    </location>
</feature>
<gene>
    <name evidence="13" type="ORF">THC_1505</name>
</gene>
<dbReference type="GO" id="GO:0046872">
    <property type="term" value="F:metal ion binding"/>
    <property type="evidence" value="ECO:0007669"/>
    <property type="project" value="UniProtKB-KW"/>
</dbReference>
<evidence type="ECO:0000256" key="7">
    <source>
        <dbReference type="ARBA" id="ARBA00022989"/>
    </source>
</evidence>
<feature type="transmembrane region" description="Helical" evidence="11">
    <location>
        <begin position="34"/>
        <end position="51"/>
    </location>
</feature>